<evidence type="ECO:0000313" key="15">
    <source>
        <dbReference type="Proteomes" id="UP000242881"/>
    </source>
</evidence>
<keyword evidence="14" id="KW-0966">Cell projection</keyword>
<dbReference type="InterPro" id="IPR000067">
    <property type="entry name" value="FlgMring_FliF"/>
</dbReference>
<dbReference type="PANTHER" id="PTHR30046:SF0">
    <property type="entry name" value="FLAGELLAR M-RING PROTEIN"/>
    <property type="match status" value="1"/>
</dbReference>
<dbReference type="PIRSF" id="PIRSF004862">
    <property type="entry name" value="FliF"/>
    <property type="match status" value="1"/>
</dbReference>
<feature type="region of interest" description="Disordered" evidence="10">
    <location>
        <begin position="294"/>
        <end position="334"/>
    </location>
</feature>
<dbReference type="GO" id="GO:0003774">
    <property type="term" value="F:cytoskeletal motor activity"/>
    <property type="evidence" value="ECO:0007669"/>
    <property type="project" value="InterPro"/>
</dbReference>
<evidence type="ECO:0000259" key="13">
    <source>
        <dbReference type="Pfam" id="PF08345"/>
    </source>
</evidence>
<accession>A0A2J6WGJ7</accession>
<evidence type="ECO:0000256" key="9">
    <source>
        <dbReference type="PIRNR" id="PIRNR004862"/>
    </source>
</evidence>
<organism evidence="14 15">
    <name type="scientific">Calditerrivibrio nitroreducens</name>
    <dbReference type="NCBI Taxonomy" id="477976"/>
    <lineage>
        <taxon>Bacteria</taxon>
        <taxon>Pseudomonadati</taxon>
        <taxon>Deferribacterota</taxon>
        <taxon>Deferribacteres</taxon>
        <taxon>Deferribacterales</taxon>
        <taxon>Calditerrivibrionaceae</taxon>
    </lineage>
</organism>
<keyword evidence="6 11" id="KW-1133">Transmembrane helix</keyword>
<feature type="compositionally biased region" description="Polar residues" evidence="10">
    <location>
        <begin position="319"/>
        <end position="334"/>
    </location>
</feature>
<dbReference type="GO" id="GO:0071973">
    <property type="term" value="P:bacterial-type flagellum-dependent cell motility"/>
    <property type="evidence" value="ECO:0007669"/>
    <property type="project" value="InterPro"/>
</dbReference>
<sequence>MNIKDVGEQFKKVFQKFSKVQQITIISAAVAILLSIIVLVYWANKPVYKILFANLSQEDAAEVVAKLKAKKIPYNLKDSGKTIEIPAKDVYETRIELAKEGIPKGGGVGFELFDKTSFGITEFAQNVNYQRALQGELSRTISTLEEVEEARVHLTLPKDKLFITEDGEPKAAVVLKLKKGETLNRDKVKAIASLVAGAVKGLKIQNVQIVDTQGNLLSESLNEENLPYVKTQTQLEYQKKIEKIIASKINSLLATTLGENNAVAQVTAEIDFDKKEINKEEYDQNPVLRSSQTIEIESKNTPNTPQGQPGVEPNLAEPNIQQNGVNSTYTKNEETQNFEIGKTVTKEEKSIGSIKRLTIAVVVNDRAEIVKEGKKEVTKYVPRTKEELDKIKGLVAKAAGFDEKRGDQIEVTNVSFDTSQMSESKLLEKEKMNELIIQISKYVMVLIMFLLFYFLVIRPIMKKLGDIKETKSGELAAVGDIPIKGANVDLQLDDSVKFPKTLEELEREIESELDEKVSVDVGTVKTKVMVKKIEEAVKEDPEMIANLIKTWLKE</sequence>
<keyword evidence="7 11" id="KW-0472">Membrane</keyword>
<comment type="function">
    <text evidence="9">The M ring may be actively involved in energy transduction.</text>
</comment>
<feature type="domain" description="Flagellar M-ring N-terminal" evidence="12">
    <location>
        <begin position="44"/>
        <end position="218"/>
    </location>
</feature>
<dbReference type="InterPro" id="IPR013556">
    <property type="entry name" value="Flag_M-ring_C"/>
</dbReference>
<reference evidence="14 15" key="1">
    <citation type="submission" date="2018-01" db="EMBL/GenBank/DDBJ databases">
        <title>Metagenomic assembled genomes from two thermal pools in the Uzon Caldera, Kamchatka, Russia.</title>
        <authorList>
            <person name="Wilkins L."/>
            <person name="Ettinger C."/>
        </authorList>
    </citation>
    <scope>NUCLEOTIDE SEQUENCE [LARGE SCALE GENOMIC DNA]</scope>
    <source>
        <strain evidence="14">ZAV-05</strain>
    </source>
</reference>
<feature type="domain" description="Flagellar M-ring C-terminal" evidence="13">
    <location>
        <begin position="253"/>
        <end position="416"/>
    </location>
</feature>
<feature type="transmembrane region" description="Helical" evidence="11">
    <location>
        <begin position="442"/>
        <end position="461"/>
    </location>
</feature>
<evidence type="ECO:0000256" key="7">
    <source>
        <dbReference type="ARBA" id="ARBA00023136"/>
    </source>
</evidence>
<keyword evidence="14" id="KW-0969">Cilium</keyword>
<dbReference type="GO" id="GO:0009431">
    <property type="term" value="C:bacterial-type flagellum basal body, MS ring"/>
    <property type="evidence" value="ECO:0007669"/>
    <property type="project" value="InterPro"/>
</dbReference>
<dbReference type="GO" id="GO:0005886">
    <property type="term" value="C:plasma membrane"/>
    <property type="evidence" value="ECO:0007669"/>
    <property type="project" value="UniProtKB-SubCell"/>
</dbReference>
<dbReference type="InterPro" id="IPR045851">
    <property type="entry name" value="AMP-bd_C_sf"/>
</dbReference>
<dbReference type="Gene3D" id="3.30.300.30">
    <property type="match status" value="1"/>
</dbReference>
<feature type="transmembrane region" description="Helical" evidence="11">
    <location>
        <begin position="20"/>
        <end position="43"/>
    </location>
</feature>
<dbReference type="NCBIfam" id="TIGR00206">
    <property type="entry name" value="fliF"/>
    <property type="match status" value="1"/>
</dbReference>
<evidence type="ECO:0000256" key="6">
    <source>
        <dbReference type="ARBA" id="ARBA00022989"/>
    </source>
</evidence>
<evidence type="ECO:0000259" key="12">
    <source>
        <dbReference type="Pfam" id="PF01514"/>
    </source>
</evidence>
<keyword evidence="14" id="KW-0282">Flagellum</keyword>
<dbReference type="EMBL" id="PNIN01000071">
    <property type="protein sequence ID" value="PMP69509.1"/>
    <property type="molecule type" value="Genomic_DNA"/>
</dbReference>
<dbReference type="Pfam" id="PF08345">
    <property type="entry name" value="YscJ_FliF_C"/>
    <property type="match status" value="1"/>
</dbReference>
<proteinExistence type="inferred from homology"/>
<evidence type="ECO:0000256" key="5">
    <source>
        <dbReference type="ARBA" id="ARBA00022692"/>
    </source>
</evidence>
<evidence type="ECO:0000256" key="11">
    <source>
        <dbReference type="SAM" id="Phobius"/>
    </source>
</evidence>
<dbReference type="PANTHER" id="PTHR30046">
    <property type="entry name" value="FLAGELLAR M-RING PROTEIN"/>
    <property type="match status" value="1"/>
</dbReference>
<evidence type="ECO:0000256" key="4">
    <source>
        <dbReference type="ARBA" id="ARBA00022475"/>
    </source>
</evidence>
<dbReference type="PRINTS" id="PR01009">
    <property type="entry name" value="FLGMRINGFLIF"/>
</dbReference>
<comment type="subcellular location">
    <subcellularLocation>
        <location evidence="1 9">Bacterial flagellum basal body</location>
    </subcellularLocation>
    <subcellularLocation>
        <location evidence="2">Cell membrane</location>
        <topology evidence="2">Multi-pass membrane protein</topology>
    </subcellularLocation>
</comment>
<evidence type="ECO:0000256" key="8">
    <source>
        <dbReference type="ARBA" id="ARBA00023143"/>
    </source>
</evidence>
<dbReference type="InterPro" id="IPR006182">
    <property type="entry name" value="FliF_N_dom"/>
</dbReference>
<dbReference type="Proteomes" id="UP000242881">
    <property type="component" value="Unassembled WGS sequence"/>
</dbReference>
<feature type="compositionally biased region" description="Polar residues" evidence="10">
    <location>
        <begin position="294"/>
        <end position="307"/>
    </location>
</feature>
<keyword evidence="5 11" id="KW-0812">Transmembrane</keyword>
<evidence type="ECO:0000256" key="2">
    <source>
        <dbReference type="ARBA" id="ARBA00004651"/>
    </source>
</evidence>
<protein>
    <recommendedName>
        <fullName evidence="9">Flagellar M-ring protein</fullName>
    </recommendedName>
</protein>
<evidence type="ECO:0000256" key="1">
    <source>
        <dbReference type="ARBA" id="ARBA00004117"/>
    </source>
</evidence>
<evidence type="ECO:0000256" key="10">
    <source>
        <dbReference type="SAM" id="MobiDB-lite"/>
    </source>
</evidence>
<name>A0A2J6WGJ7_9BACT</name>
<dbReference type="Pfam" id="PF01514">
    <property type="entry name" value="YscJ_FliF"/>
    <property type="match status" value="1"/>
</dbReference>
<dbReference type="AlphaFoldDB" id="A0A2J6WGJ7"/>
<comment type="similarity">
    <text evidence="3 9">Belongs to the FliF family.</text>
</comment>
<keyword evidence="4" id="KW-1003">Cell membrane</keyword>
<keyword evidence="8 9" id="KW-0975">Bacterial flagellum</keyword>
<evidence type="ECO:0000313" key="14">
    <source>
        <dbReference type="EMBL" id="PMP69509.1"/>
    </source>
</evidence>
<comment type="caution">
    <text evidence="14">The sequence shown here is derived from an EMBL/GenBank/DDBJ whole genome shotgun (WGS) entry which is preliminary data.</text>
</comment>
<gene>
    <name evidence="14" type="primary">fliF</name>
    <name evidence="14" type="ORF">C0187_06890</name>
</gene>
<dbReference type="InterPro" id="IPR043427">
    <property type="entry name" value="YscJ/FliF"/>
</dbReference>
<evidence type="ECO:0000256" key="3">
    <source>
        <dbReference type="ARBA" id="ARBA00007971"/>
    </source>
</evidence>